<protein>
    <submittedName>
        <fullName evidence="1">Uncharacterized protein</fullName>
    </submittedName>
</protein>
<organism evidence="1 2">
    <name type="scientific">Vespula squamosa</name>
    <name type="common">Southern yellow jacket</name>
    <name type="synonym">Wasp</name>
    <dbReference type="NCBI Taxonomy" id="30214"/>
    <lineage>
        <taxon>Eukaryota</taxon>
        <taxon>Metazoa</taxon>
        <taxon>Ecdysozoa</taxon>
        <taxon>Arthropoda</taxon>
        <taxon>Hexapoda</taxon>
        <taxon>Insecta</taxon>
        <taxon>Pterygota</taxon>
        <taxon>Neoptera</taxon>
        <taxon>Endopterygota</taxon>
        <taxon>Hymenoptera</taxon>
        <taxon>Apocrita</taxon>
        <taxon>Aculeata</taxon>
        <taxon>Vespoidea</taxon>
        <taxon>Vespidae</taxon>
        <taxon>Vespinae</taxon>
        <taxon>Vespula</taxon>
    </lineage>
</organism>
<dbReference type="Proteomes" id="UP001607302">
    <property type="component" value="Unassembled WGS sequence"/>
</dbReference>
<gene>
    <name evidence="1" type="ORF">V1478_008317</name>
</gene>
<proteinExistence type="predicted"/>
<comment type="caution">
    <text evidence="1">The sequence shown here is derived from an EMBL/GenBank/DDBJ whole genome shotgun (WGS) entry which is preliminary data.</text>
</comment>
<dbReference type="AlphaFoldDB" id="A0ABD2AYF0"/>
<evidence type="ECO:0000313" key="1">
    <source>
        <dbReference type="EMBL" id="KAL2725644.1"/>
    </source>
</evidence>
<sequence>MLTPACQPAKAGVASRASCFTRGWERFFAKYVSQERQSSARYRAKLTERFSIICRVRLVMRLEGRFTGEFVSVFKAISKRGYLLLQYAQVAKSEASFLGETLSSGTEQTQ</sequence>
<keyword evidence="2" id="KW-1185">Reference proteome</keyword>
<reference evidence="1 2" key="1">
    <citation type="journal article" date="2024" name="Ann. Entomol. Soc. Am.">
        <title>Genomic analyses of the southern and eastern yellowjacket wasps (Hymenoptera: Vespidae) reveal evolutionary signatures of social life.</title>
        <authorList>
            <person name="Catto M.A."/>
            <person name="Caine P.B."/>
            <person name="Orr S.E."/>
            <person name="Hunt B.G."/>
            <person name="Goodisman M.A.D."/>
        </authorList>
    </citation>
    <scope>NUCLEOTIDE SEQUENCE [LARGE SCALE GENOMIC DNA]</scope>
    <source>
        <strain evidence="1">233</strain>
        <tissue evidence="1">Head and thorax</tissue>
    </source>
</reference>
<name>A0ABD2AYF0_VESSQ</name>
<evidence type="ECO:0000313" key="2">
    <source>
        <dbReference type="Proteomes" id="UP001607302"/>
    </source>
</evidence>
<accession>A0ABD2AYF0</accession>
<dbReference type="EMBL" id="JAUDFV010000138">
    <property type="protein sequence ID" value="KAL2725644.1"/>
    <property type="molecule type" value="Genomic_DNA"/>
</dbReference>